<keyword evidence="1" id="KW-1133">Transmembrane helix</keyword>
<feature type="transmembrane region" description="Helical" evidence="1">
    <location>
        <begin position="22"/>
        <end position="39"/>
    </location>
</feature>
<evidence type="ECO:0000313" key="3">
    <source>
        <dbReference type="Proteomes" id="UP000886852"/>
    </source>
</evidence>
<feature type="transmembrane region" description="Helical" evidence="1">
    <location>
        <begin position="46"/>
        <end position="66"/>
    </location>
</feature>
<dbReference type="EMBL" id="DVOC01000013">
    <property type="protein sequence ID" value="HIU90484.1"/>
    <property type="molecule type" value="Genomic_DNA"/>
</dbReference>
<dbReference type="Proteomes" id="UP000886852">
    <property type="component" value="Unassembled WGS sequence"/>
</dbReference>
<feature type="transmembrane region" description="Helical" evidence="1">
    <location>
        <begin position="86"/>
        <end position="109"/>
    </location>
</feature>
<organism evidence="2 3">
    <name type="scientific">Candidatus Fimimonas merdipullorum</name>
    <dbReference type="NCBI Taxonomy" id="2840822"/>
    <lineage>
        <taxon>Bacteria</taxon>
        <taxon>Pseudomonadati</taxon>
        <taxon>Myxococcota</taxon>
        <taxon>Myxococcia</taxon>
        <taxon>Myxococcales</taxon>
        <taxon>Cystobacterineae</taxon>
        <taxon>Myxococcaceae</taxon>
        <taxon>Myxococcaceae incertae sedis</taxon>
        <taxon>Candidatus Fimimonas</taxon>
    </lineage>
</organism>
<proteinExistence type="predicted"/>
<protein>
    <submittedName>
        <fullName evidence="2">Uncharacterized protein</fullName>
    </submittedName>
</protein>
<reference evidence="2" key="1">
    <citation type="submission" date="2020-10" db="EMBL/GenBank/DDBJ databases">
        <authorList>
            <person name="Gilroy R."/>
        </authorList>
    </citation>
    <scope>NUCLEOTIDE SEQUENCE</scope>
    <source>
        <strain evidence="2">ChiHjej12B11-7776</strain>
    </source>
</reference>
<comment type="caution">
    <text evidence="2">The sequence shown here is derived from an EMBL/GenBank/DDBJ whole genome shotgun (WGS) entry which is preliminary data.</text>
</comment>
<dbReference type="AlphaFoldDB" id="A0A9D1MWG4"/>
<keyword evidence="1" id="KW-0812">Transmembrane</keyword>
<feature type="transmembrane region" description="Helical" evidence="1">
    <location>
        <begin position="121"/>
        <end position="141"/>
    </location>
</feature>
<evidence type="ECO:0000313" key="2">
    <source>
        <dbReference type="EMBL" id="HIU90484.1"/>
    </source>
</evidence>
<reference evidence="2" key="2">
    <citation type="journal article" date="2021" name="PeerJ">
        <title>Extensive microbial diversity within the chicken gut microbiome revealed by metagenomics and culture.</title>
        <authorList>
            <person name="Gilroy R."/>
            <person name="Ravi A."/>
            <person name="Getino M."/>
            <person name="Pursley I."/>
            <person name="Horton D.L."/>
            <person name="Alikhan N.F."/>
            <person name="Baker D."/>
            <person name="Gharbi K."/>
            <person name="Hall N."/>
            <person name="Watson M."/>
            <person name="Adriaenssens E.M."/>
            <person name="Foster-Nyarko E."/>
            <person name="Jarju S."/>
            <person name="Secka A."/>
            <person name="Antonio M."/>
            <person name="Oren A."/>
            <person name="Chaudhuri R.R."/>
            <person name="La Ragione R."/>
            <person name="Hildebrand F."/>
            <person name="Pallen M.J."/>
        </authorList>
    </citation>
    <scope>NUCLEOTIDE SEQUENCE</scope>
    <source>
        <strain evidence="2">ChiHjej12B11-7776</strain>
    </source>
</reference>
<evidence type="ECO:0000256" key="1">
    <source>
        <dbReference type="SAM" id="Phobius"/>
    </source>
</evidence>
<sequence length="143" mass="15355">MKVNTPSPAKELAFFGARLGKIFFNMSIPMLLLSVMAVLSVFSAILVLVIALLIVLVTFGTIFVIVPDFWQNVVDGTGIASDITNFLFSNGVAFSAVTAVLAALAVILLALDRKQRHPVRITFACIILVVALFCALISAWGNQ</sequence>
<keyword evidence="1" id="KW-0472">Membrane</keyword>
<gene>
    <name evidence="2" type="ORF">IAC72_00520</name>
</gene>
<name>A0A9D1MWG4_9BACT</name>
<accession>A0A9D1MWG4</accession>